<sequence>MVGLLHDIDYQKYPEEHLRHARQMLQEAGFDEAFIHAVESHGWGLCTDVEPKCTMEKVLFTVDELTGFITACAYVRPSRSVLDLEVKSVRKKWGSAAFAAGVRRDVIEKGASLLGLPLDEVIGKTILALRTVAPEIGLQGIFANA</sequence>
<name>A0A0A8KWS2_9ZZZZ</name>
<keyword evidence="1" id="KW-0378">Hydrolase</keyword>
<geneLocation type="plasmid" evidence="1">
    <name>fosmid 7D</name>
</geneLocation>
<organism evidence="1">
    <name type="scientific">wastewater metagenome</name>
    <dbReference type="NCBI Taxonomy" id="527639"/>
    <lineage>
        <taxon>unclassified sequences</taxon>
        <taxon>metagenomes</taxon>
        <taxon>ecological metagenomes</taxon>
    </lineage>
</organism>
<dbReference type="AlphaFoldDB" id="A0A0A8KWS2"/>
<reference evidence="1" key="1">
    <citation type="journal article" date="2015" name="Res. Microbiol.">
        <title>New FeFe-hydrogenase genes identified in a metagenomic fosmid library from a municipal wastewater treatment plant as revealed by high-throughput sequencing.</title>
        <authorList>
            <person name="Tomazetto G."/>
            <person name="Wibberg D."/>
            <person name="Schluter A."/>
            <person name="Oliveira V.M."/>
        </authorList>
    </citation>
    <scope>NUCLEOTIDE SEQUENCE</scope>
    <source>
        <plasmid evidence="1">fosmid 7D</plasmid>
    </source>
</reference>
<dbReference type="PANTHER" id="PTHR38659">
    <property type="entry name" value="METAL-DEPENDENT PHOSPHOHYDROLASE"/>
    <property type="match status" value="1"/>
</dbReference>
<gene>
    <name evidence="1" type="ORF">WWTP_pFosmid_7D_0024</name>
</gene>
<dbReference type="GO" id="GO:0016787">
    <property type="term" value="F:hydrolase activity"/>
    <property type="evidence" value="ECO:0007669"/>
    <property type="project" value="UniProtKB-KW"/>
</dbReference>
<dbReference type="EMBL" id="HG796240">
    <property type="protein sequence ID" value="CDL65442.1"/>
    <property type="molecule type" value="Genomic_DNA"/>
</dbReference>
<evidence type="ECO:0000313" key="1">
    <source>
        <dbReference type="EMBL" id="CDL65442.1"/>
    </source>
</evidence>
<dbReference type="SUPFAM" id="SSF109604">
    <property type="entry name" value="HD-domain/PDEase-like"/>
    <property type="match status" value="1"/>
</dbReference>
<dbReference type="PANTHER" id="PTHR38659:SF2">
    <property type="entry name" value="HDIG DOMAIN PROTEIN"/>
    <property type="match status" value="1"/>
</dbReference>
<protein>
    <submittedName>
        <fullName evidence="1">Metal dependent phosphohydrolase</fullName>
    </submittedName>
</protein>
<dbReference type="Gene3D" id="1.10.3210.10">
    <property type="entry name" value="Hypothetical protein af1432"/>
    <property type="match status" value="1"/>
</dbReference>
<keyword evidence="1" id="KW-0614">Plasmid</keyword>
<accession>A0A0A8KWS2</accession>
<proteinExistence type="predicted"/>